<protein>
    <submittedName>
        <fullName evidence="1">Uncharacterized protein</fullName>
    </submittedName>
</protein>
<gene>
    <name evidence="1" type="ORF">J121_620</name>
</gene>
<comment type="caution">
    <text evidence="1">The sequence shown here is derived from an EMBL/GenBank/DDBJ whole genome shotgun (WGS) entry which is preliminary data.</text>
</comment>
<evidence type="ECO:0000313" key="2">
    <source>
        <dbReference type="Proteomes" id="UP000037446"/>
    </source>
</evidence>
<dbReference type="AlphaFoldDB" id="A0A0L1KC85"/>
<dbReference type="EMBL" id="JYNE01000026">
    <property type="protein sequence ID" value="KNH01489.1"/>
    <property type="molecule type" value="Genomic_DNA"/>
</dbReference>
<proteinExistence type="predicted"/>
<reference evidence="1" key="1">
    <citation type="submission" date="2015-02" db="EMBL/GenBank/DDBJ databases">
        <authorList>
            <person name="Chooi Y.-H."/>
        </authorList>
    </citation>
    <scope>NUCLEOTIDE SEQUENCE [LARGE SCALE GENOMIC DNA]</scope>
    <source>
        <strain evidence="1">LAMA 915</strain>
    </source>
</reference>
<dbReference type="Proteomes" id="UP000037446">
    <property type="component" value="Unassembled WGS sequence"/>
</dbReference>
<sequence>MSDGDLCCHCALVSGPNLERGTAAGRFCPIALRPPVLLANRVAREDAFL</sequence>
<organism evidence="1 2">
    <name type="scientific">Qipengyuania citrea LAMA 915</name>
    <dbReference type="NCBI Taxonomy" id="1306953"/>
    <lineage>
        <taxon>Bacteria</taxon>
        <taxon>Pseudomonadati</taxon>
        <taxon>Pseudomonadota</taxon>
        <taxon>Alphaproteobacteria</taxon>
        <taxon>Sphingomonadales</taxon>
        <taxon>Erythrobacteraceae</taxon>
        <taxon>Qipengyuania</taxon>
    </lineage>
</organism>
<name>A0A0L1KC85_9SPHN</name>
<evidence type="ECO:0000313" key="1">
    <source>
        <dbReference type="EMBL" id="KNH01489.1"/>
    </source>
</evidence>
<accession>A0A0L1KC85</accession>